<dbReference type="HOGENOM" id="CLU_1970535_0_0_1"/>
<name>J9D8G1_EDHAE</name>
<dbReference type="PANTHER" id="PTHR45890:SF1">
    <property type="entry name" value="AARF DOMAIN CONTAINING KINASE 2"/>
    <property type="match status" value="1"/>
</dbReference>
<evidence type="ECO:0000313" key="3">
    <source>
        <dbReference type="Proteomes" id="UP000003163"/>
    </source>
</evidence>
<dbReference type="VEuPathDB" id="MicrosporidiaDB:EDEG_01901"/>
<feature type="transmembrane region" description="Helical" evidence="1">
    <location>
        <begin position="39"/>
        <end position="56"/>
    </location>
</feature>
<keyword evidence="1" id="KW-0812">Transmembrane</keyword>
<keyword evidence="1" id="KW-0472">Membrane</keyword>
<dbReference type="PANTHER" id="PTHR45890">
    <property type="entry name" value="AARF DOMAIN CONTAINING KINASE 2 (PREDICTED)"/>
    <property type="match status" value="1"/>
</dbReference>
<dbReference type="InParanoid" id="J9D8G1"/>
<dbReference type="STRING" id="1003232.J9D8G1"/>
<dbReference type="AlphaFoldDB" id="J9D8G1"/>
<dbReference type="InterPro" id="IPR052402">
    <property type="entry name" value="ADCK_kinase"/>
</dbReference>
<dbReference type="Proteomes" id="UP000003163">
    <property type="component" value="Unassembled WGS sequence"/>
</dbReference>
<dbReference type="OrthoDB" id="1290869at2759"/>
<gene>
    <name evidence="2" type="ORF">EDEG_01901</name>
</gene>
<proteinExistence type="predicted"/>
<evidence type="ECO:0000256" key="1">
    <source>
        <dbReference type="SAM" id="Phobius"/>
    </source>
</evidence>
<sequence>MHTVFTHPFQLTSRGKLLQPNRRYYDFCVPDYSVPYVRIPKILILSIPVLLSAPFSKKLMSKMLYMFLKNSGYSYMKLGQWLASRPDLFGRNLVKEMSKLHDNVPIHSLHDTLNIISQEILAISRKN</sequence>
<dbReference type="EMBL" id="AFBI03000030">
    <property type="protein sequence ID" value="EJW03809.1"/>
    <property type="molecule type" value="Genomic_DNA"/>
</dbReference>
<comment type="caution">
    <text evidence="2">The sequence shown here is derived from an EMBL/GenBank/DDBJ whole genome shotgun (WGS) entry which is preliminary data.</text>
</comment>
<keyword evidence="1" id="KW-1133">Transmembrane helix</keyword>
<accession>J9D8G1</accession>
<reference evidence="2 3" key="1">
    <citation type="submission" date="2011-08" db="EMBL/GenBank/DDBJ databases">
        <authorList>
            <person name="Liu Z.J."/>
            <person name="Shi F.L."/>
            <person name="Lu J.Q."/>
            <person name="Li M."/>
            <person name="Wang Z.L."/>
        </authorList>
    </citation>
    <scope>NUCLEOTIDE SEQUENCE [LARGE SCALE GENOMIC DNA]</scope>
    <source>
        <strain evidence="2 3">USNM 41457</strain>
    </source>
</reference>
<reference evidence="3" key="2">
    <citation type="submission" date="2015-07" db="EMBL/GenBank/DDBJ databases">
        <title>Contrasting host-pathogen interactions and genome evolution in two generalist and specialist microsporidian pathogens of mosquitoes.</title>
        <authorList>
            <consortium name="The Broad Institute Genomics Platform"/>
            <consortium name="The Broad Institute Genome Sequencing Center for Infectious Disease"/>
            <person name="Cuomo C.A."/>
            <person name="Sanscrainte N.D."/>
            <person name="Goldberg J.M."/>
            <person name="Heiman D."/>
            <person name="Young S."/>
            <person name="Zeng Q."/>
            <person name="Becnel J.J."/>
            <person name="Birren B.W."/>
        </authorList>
    </citation>
    <scope>NUCLEOTIDE SEQUENCE [LARGE SCALE GENOMIC DNA]</scope>
    <source>
        <strain evidence="3">USNM 41457</strain>
    </source>
</reference>
<organism evidence="2 3">
    <name type="scientific">Edhazardia aedis (strain USNM 41457)</name>
    <name type="common">Microsporidian parasite</name>
    <dbReference type="NCBI Taxonomy" id="1003232"/>
    <lineage>
        <taxon>Eukaryota</taxon>
        <taxon>Fungi</taxon>
        <taxon>Fungi incertae sedis</taxon>
        <taxon>Microsporidia</taxon>
        <taxon>Edhazardia</taxon>
    </lineage>
</organism>
<keyword evidence="3" id="KW-1185">Reference proteome</keyword>
<protein>
    <submittedName>
        <fullName evidence="2">Uncharacterized protein</fullName>
    </submittedName>
</protein>
<evidence type="ECO:0000313" key="2">
    <source>
        <dbReference type="EMBL" id="EJW03809.1"/>
    </source>
</evidence>